<dbReference type="Gene3D" id="1.25.40.10">
    <property type="entry name" value="Tetratricopeptide repeat domain"/>
    <property type="match status" value="1"/>
</dbReference>
<name>A0ABQ2JLA5_9SPHN</name>
<dbReference type="InterPro" id="IPR011990">
    <property type="entry name" value="TPR-like_helical_dom_sf"/>
</dbReference>
<protein>
    <recommendedName>
        <fullName evidence="3">Cytochrome C biosynthesis protein</fullName>
    </recommendedName>
</protein>
<dbReference type="EMBL" id="BMLK01000006">
    <property type="protein sequence ID" value="GGN47482.1"/>
    <property type="molecule type" value="Genomic_DNA"/>
</dbReference>
<sequence length="220" mass="23241">MTWVFVIALALIAFGLIVFAFKTPRGTREAVAAALLLGLAGYVTQGSPAMPGAPKPPSESMSRDAASLVEARLKVTNKGIPPNNQWVVIADGLARNGRYADAAKVLRGAIEKDPGNSEAWLAMANSLMAHSEGVLTPAAIYAYRRAAKADPNAPGPPFFFGLALLQSGNVAEARSLWADVLDRAPEDAEWRAPLEQQLKRLDAVLSQQPAGASDSVPSQP</sequence>
<reference evidence="2" key="1">
    <citation type="journal article" date="2019" name="Int. J. Syst. Evol. Microbiol.">
        <title>The Global Catalogue of Microorganisms (GCM) 10K type strain sequencing project: providing services to taxonomists for standard genome sequencing and annotation.</title>
        <authorList>
            <consortium name="The Broad Institute Genomics Platform"/>
            <consortium name="The Broad Institute Genome Sequencing Center for Infectious Disease"/>
            <person name="Wu L."/>
            <person name="Ma J."/>
        </authorList>
    </citation>
    <scope>NUCLEOTIDE SEQUENCE [LARGE SCALE GENOMIC DNA]</scope>
    <source>
        <strain evidence="2">CGMCC 1.6784</strain>
    </source>
</reference>
<dbReference type="Proteomes" id="UP000605099">
    <property type="component" value="Unassembled WGS sequence"/>
</dbReference>
<comment type="caution">
    <text evidence="1">The sequence shown here is derived from an EMBL/GenBank/DDBJ whole genome shotgun (WGS) entry which is preliminary data.</text>
</comment>
<organism evidence="1 2">
    <name type="scientific">Novosphingobium indicum</name>
    <dbReference type="NCBI Taxonomy" id="462949"/>
    <lineage>
        <taxon>Bacteria</taxon>
        <taxon>Pseudomonadati</taxon>
        <taxon>Pseudomonadota</taxon>
        <taxon>Alphaproteobacteria</taxon>
        <taxon>Sphingomonadales</taxon>
        <taxon>Sphingomonadaceae</taxon>
        <taxon>Novosphingobium</taxon>
    </lineage>
</organism>
<accession>A0ABQ2JLA5</accession>
<dbReference type="SUPFAM" id="SSF48452">
    <property type="entry name" value="TPR-like"/>
    <property type="match status" value="1"/>
</dbReference>
<dbReference type="Pfam" id="PF13428">
    <property type="entry name" value="TPR_14"/>
    <property type="match status" value="1"/>
</dbReference>
<evidence type="ECO:0000313" key="2">
    <source>
        <dbReference type="Proteomes" id="UP000605099"/>
    </source>
</evidence>
<evidence type="ECO:0008006" key="3">
    <source>
        <dbReference type="Google" id="ProtNLM"/>
    </source>
</evidence>
<proteinExistence type="predicted"/>
<dbReference type="Pfam" id="PF14559">
    <property type="entry name" value="TPR_19"/>
    <property type="match status" value="1"/>
</dbReference>
<dbReference type="RefSeq" id="WP_188819124.1">
    <property type="nucleotide sequence ID" value="NZ_BMLK01000006.1"/>
</dbReference>
<keyword evidence="2" id="KW-1185">Reference proteome</keyword>
<gene>
    <name evidence="1" type="ORF">GCM10011349_15870</name>
</gene>
<evidence type="ECO:0000313" key="1">
    <source>
        <dbReference type="EMBL" id="GGN47482.1"/>
    </source>
</evidence>